<name>A0A9P5DW74_9HYPO</name>
<dbReference type="OrthoDB" id="408631at2759"/>
<dbReference type="InterPro" id="IPR013094">
    <property type="entry name" value="AB_hydrolase_3"/>
</dbReference>
<reference evidence="3" key="2">
    <citation type="submission" date="2020-02" db="EMBL/GenBank/DDBJ databases">
        <title>Identification and distribution of gene clusters putatively required for synthesis of sphingolipid metabolism inhibitors in phylogenetically diverse species of the filamentous fungus Fusarium.</title>
        <authorList>
            <person name="Kim H.-S."/>
            <person name="Busman M."/>
            <person name="Brown D.W."/>
            <person name="Divon H."/>
            <person name="Uhlig S."/>
            <person name="Proctor R.H."/>
        </authorList>
    </citation>
    <scope>NUCLEOTIDE SEQUENCE</scope>
    <source>
        <strain evidence="3">NRRL 25174</strain>
    </source>
</reference>
<protein>
    <submittedName>
        <fullName evidence="3">Alpha beta hydrolase</fullName>
    </submittedName>
</protein>
<evidence type="ECO:0000256" key="1">
    <source>
        <dbReference type="ARBA" id="ARBA00022801"/>
    </source>
</evidence>
<evidence type="ECO:0000313" key="3">
    <source>
        <dbReference type="EMBL" id="KAF4336583.1"/>
    </source>
</evidence>
<dbReference type="PANTHER" id="PTHR48081">
    <property type="entry name" value="AB HYDROLASE SUPERFAMILY PROTEIN C4A8.06C"/>
    <property type="match status" value="1"/>
</dbReference>
<evidence type="ECO:0000313" key="4">
    <source>
        <dbReference type="Proteomes" id="UP000730481"/>
    </source>
</evidence>
<comment type="caution">
    <text evidence="3">The sequence shown here is derived from an EMBL/GenBank/DDBJ whole genome shotgun (WGS) entry which is preliminary data.</text>
</comment>
<reference evidence="3" key="1">
    <citation type="journal article" date="2017" name="Mycologia">
        <title>Fusarium algeriense, sp. nov., a novel toxigenic crown rot pathogen of durum wheat from Algeria is nested in the Fusarium burgessii species complex.</title>
        <authorList>
            <person name="Laraba I."/>
            <person name="Keddad A."/>
            <person name="Boureghda H."/>
            <person name="Abdallah N."/>
            <person name="Vaughan M.M."/>
            <person name="Proctor R.H."/>
            <person name="Busman M."/>
            <person name="O'Donnell K."/>
        </authorList>
    </citation>
    <scope>NUCLEOTIDE SEQUENCE</scope>
    <source>
        <strain evidence="3">NRRL 25174</strain>
    </source>
</reference>
<dbReference type="EMBL" id="PVQB02000486">
    <property type="protein sequence ID" value="KAF4336583.1"/>
    <property type="molecule type" value="Genomic_DNA"/>
</dbReference>
<dbReference type="GO" id="GO:0016787">
    <property type="term" value="F:hydrolase activity"/>
    <property type="evidence" value="ECO:0007669"/>
    <property type="project" value="UniProtKB-KW"/>
</dbReference>
<dbReference type="Gene3D" id="3.40.50.1820">
    <property type="entry name" value="alpha/beta hydrolase"/>
    <property type="match status" value="2"/>
</dbReference>
<dbReference type="InterPro" id="IPR050300">
    <property type="entry name" value="GDXG_lipolytic_enzyme"/>
</dbReference>
<dbReference type="PANTHER" id="PTHR48081:SF8">
    <property type="entry name" value="ALPHA_BETA HYDROLASE FOLD-3 DOMAIN-CONTAINING PROTEIN-RELATED"/>
    <property type="match status" value="1"/>
</dbReference>
<organism evidence="3 4">
    <name type="scientific">Fusarium beomiforme</name>
    <dbReference type="NCBI Taxonomy" id="44412"/>
    <lineage>
        <taxon>Eukaryota</taxon>
        <taxon>Fungi</taxon>
        <taxon>Dikarya</taxon>
        <taxon>Ascomycota</taxon>
        <taxon>Pezizomycotina</taxon>
        <taxon>Sordariomycetes</taxon>
        <taxon>Hypocreomycetidae</taxon>
        <taxon>Hypocreales</taxon>
        <taxon>Nectriaceae</taxon>
        <taxon>Fusarium</taxon>
        <taxon>Fusarium burgessii species complex</taxon>
    </lineage>
</organism>
<proteinExistence type="predicted"/>
<evidence type="ECO:0000259" key="2">
    <source>
        <dbReference type="Pfam" id="PF07859"/>
    </source>
</evidence>
<keyword evidence="4" id="KW-1185">Reference proteome</keyword>
<dbReference type="SUPFAM" id="SSF53474">
    <property type="entry name" value="alpha/beta-Hydrolases"/>
    <property type="match status" value="1"/>
</dbReference>
<gene>
    <name evidence="3" type="ORF">FBEOM_9567</name>
</gene>
<dbReference type="Pfam" id="PF07859">
    <property type="entry name" value="Abhydrolase_3"/>
    <property type="match status" value="1"/>
</dbReference>
<keyword evidence="1 3" id="KW-0378">Hydrolase</keyword>
<sequence>MASLDPVNAKFAALIEGLPTPHQMGGPDKAFENLEELQKHEPADDIATEVTKVEGKYGPTTVTFFRSKSLVGKALPMIFYTHGGGWIMGRTFPFAFEQAYEVLEYMVRNGKEYHLLVETIGLAGDSVGGHMAIAMMQMSLERQLPTTIGQIALWAPVTVTHKKYPSYTTFKDGPFLTEADMDWMIDTFIPSKSDRETALASPLTHISDKVLSKFPPTIMFLSTVDPLVDEGVAFGLRLQSLGVDAPVIKAEGQMHAFCLVPNLRNGSTAQAVMEMAALRLRKIFPGST</sequence>
<accession>A0A9P5DW74</accession>
<dbReference type="InterPro" id="IPR029058">
    <property type="entry name" value="AB_hydrolase_fold"/>
</dbReference>
<feature type="domain" description="Alpha/beta hydrolase fold-3" evidence="2">
    <location>
        <begin position="91"/>
        <end position="258"/>
    </location>
</feature>
<dbReference type="Proteomes" id="UP000730481">
    <property type="component" value="Unassembled WGS sequence"/>
</dbReference>
<dbReference type="AlphaFoldDB" id="A0A9P5DW74"/>